<name>A0A068W9X9_ECHGR</name>
<dbReference type="CDD" id="cd00063">
    <property type="entry name" value="FN3"/>
    <property type="match status" value="2"/>
</dbReference>
<dbReference type="GO" id="GO:0009986">
    <property type="term" value="C:cell surface"/>
    <property type="evidence" value="ECO:0007669"/>
    <property type="project" value="TreeGrafter"/>
</dbReference>
<dbReference type="GO" id="GO:0030182">
    <property type="term" value="P:neuron differentiation"/>
    <property type="evidence" value="ECO:0007669"/>
    <property type="project" value="TreeGrafter"/>
</dbReference>
<dbReference type="GO" id="GO:0005576">
    <property type="term" value="C:extracellular region"/>
    <property type="evidence" value="ECO:0007669"/>
    <property type="project" value="InterPro"/>
</dbReference>
<sequence length="849" mass="93809">MITQMWVLSLLRWILMLLIALRLEAVSDAEQRAFLRAQCKAICLQYFGHPDDAAIKRIMNRLGVQSDLAFDCFQNQEGKCRDACFSACDEPPSHCQSTCSIGRVDSVGCHLGCLLLTDIHNNRPGECPIPGVPASGEEAGLFRLHSPLCRKLCVDDASCLHPLQKCCAFGCNRNCTMPIYSEAVPLLPPRPSLQPVREKPGTIQISWGGTYANFSRDHRPLVFILQTRFCICKSFNVEQASPWQTLLMAVKTEATVDTFEPGHKYQFRLAAVSTQGSRGFGPASRPYPLSPSQPQPPRNVTATKWRIHPNGEVSVRLSWTQPESTDLPLINYSVSWALDRGYPTPTSGKPLKDLSAPFMQSVQTKDSEITINSLRPGSSYKVQVTANYFHDEGNLQSLPHNFFISTQSLLPPYRQQNMAFENVKHLPTAAAHGGNNGDSYDGNYSDDSSTCRCSGLTRNDERLEIKPPEVFNGDLTALVQLKSFSHMDTQSYRIEWFPQVCIESIENAPTLTSAVSYPTAINAATGSIHSVNTGSEVITATVRSRIFRLTKLKFNCVYVVRLTPEEAADVRLRFESLQQHEQRHLVKANPSSASSLSSGAAGDVVAGCFCTRSCRETKTAWSTEPIDCPAAEPELPKPPRDIQVKLVSHDRLDYQVSWRPPLPTKASAAVLPSGTSHPASAAASSTAFTRYRVMLAPRKEEPVDASMYNDEAGFSPIPDLQHSDVRVLDKNQTSLILPRLRPRTFYIVRIQTLGGTDFGVERESPPAVHYFSTHDDDFHSSGRTNGFFAELASDRGAARASFNCDLKLPEKLTDCHIHTHTSALNPLISAALLSTELQTDGTTFRNTST</sequence>
<evidence type="ECO:0000259" key="3">
    <source>
        <dbReference type="PROSITE" id="PS50853"/>
    </source>
</evidence>
<evidence type="ECO:0000259" key="4">
    <source>
        <dbReference type="PROSITE" id="PS51390"/>
    </source>
</evidence>
<evidence type="ECO:0000256" key="1">
    <source>
        <dbReference type="SAM" id="MobiDB-lite"/>
    </source>
</evidence>
<dbReference type="InterPro" id="IPR036645">
    <property type="entry name" value="Elafin-like_sf"/>
</dbReference>
<feature type="domain" description="Fibronectin type-III" evidence="3">
    <location>
        <begin position="188"/>
        <end position="295"/>
    </location>
</feature>
<dbReference type="PROSITE" id="PS51390">
    <property type="entry name" value="WAP"/>
    <property type="match status" value="1"/>
</dbReference>
<evidence type="ECO:0000313" key="7">
    <source>
        <dbReference type="WBParaSite" id="EgrG_000888900"/>
    </source>
</evidence>
<dbReference type="OrthoDB" id="9985779at2759"/>
<organism evidence="5">
    <name type="scientific">Echinococcus granulosus</name>
    <name type="common">Hydatid tapeworm</name>
    <dbReference type="NCBI Taxonomy" id="6210"/>
    <lineage>
        <taxon>Eukaryota</taxon>
        <taxon>Metazoa</taxon>
        <taxon>Spiralia</taxon>
        <taxon>Lophotrochozoa</taxon>
        <taxon>Platyhelminthes</taxon>
        <taxon>Cestoda</taxon>
        <taxon>Eucestoda</taxon>
        <taxon>Cyclophyllidea</taxon>
        <taxon>Taeniidae</taxon>
        <taxon>Echinococcus</taxon>
        <taxon>Echinococcus granulosus group</taxon>
    </lineage>
</organism>
<dbReference type="Gene3D" id="4.10.75.10">
    <property type="entry name" value="Elafin-like"/>
    <property type="match status" value="1"/>
</dbReference>
<gene>
    <name evidence="5" type="ORF">EgrG_000888900</name>
</gene>
<reference evidence="5 6" key="1">
    <citation type="journal article" date="2013" name="Nature">
        <title>The genomes of four tapeworm species reveal adaptations to parasitism.</title>
        <authorList>
            <person name="Tsai I.J."/>
            <person name="Zarowiecki M."/>
            <person name="Holroyd N."/>
            <person name="Garciarrubio A."/>
            <person name="Sanchez-Flores A."/>
            <person name="Brooks K.L."/>
            <person name="Tracey A."/>
            <person name="Bobes R.J."/>
            <person name="Fragoso G."/>
            <person name="Sciutto E."/>
            <person name="Aslett M."/>
            <person name="Beasley H."/>
            <person name="Bennett H.M."/>
            <person name="Cai J."/>
            <person name="Camicia F."/>
            <person name="Clark R."/>
            <person name="Cucher M."/>
            <person name="De Silva N."/>
            <person name="Day T.A."/>
            <person name="Deplazes P."/>
            <person name="Estrada K."/>
            <person name="Fernandez C."/>
            <person name="Holland P.W."/>
            <person name="Hou J."/>
            <person name="Hu S."/>
            <person name="Huckvale T."/>
            <person name="Hung S.S."/>
            <person name="Kamenetzky L."/>
            <person name="Keane J.A."/>
            <person name="Kiss F."/>
            <person name="Koziol U."/>
            <person name="Lambert O."/>
            <person name="Liu K."/>
            <person name="Luo X."/>
            <person name="Luo Y."/>
            <person name="Macchiaroli N."/>
            <person name="Nichol S."/>
            <person name="Paps J."/>
            <person name="Parkinson J."/>
            <person name="Pouchkina-Stantcheva N."/>
            <person name="Riddiford N."/>
            <person name="Rosenzvit M."/>
            <person name="Salinas G."/>
            <person name="Wasmuth J.D."/>
            <person name="Zamanian M."/>
            <person name="Zheng Y."/>
            <person name="Cai X."/>
            <person name="Soberon X."/>
            <person name="Olson P.D."/>
            <person name="Laclette J.P."/>
            <person name="Brehm K."/>
            <person name="Berriman M."/>
            <person name="Garciarrubio A."/>
            <person name="Bobes R.J."/>
            <person name="Fragoso G."/>
            <person name="Sanchez-Flores A."/>
            <person name="Estrada K."/>
            <person name="Cevallos M.A."/>
            <person name="Morett E."/>
            <person name="Gonzalez V."/>
            <person name="Portillo T."/>
            <person name="Ochoa-Leyva A."/>
            <person name="Jose M.V."/>
            <person name="Sciutto E."/>
            <person name="Landa A."/>
            <person name="Jimenez L."/>
            <person name="Valdes V."/>
            <person name="Carrero J.C."/>
            <person name="Larralde C."/>
            <person name="Morales-Montor J."/>
            <person name="Limon-Lason J."/>
            <person name="Soberon X."/>
            <person name="Laclette J.P."/>
        </authorList>
    </citation>
    <scope>NUCLEOTIDE SEQUENCE [LARGE SCALE GENOMIC DNA]</scope>
</reference>
<dbReference type="InterPro" id="IPR003961">
    <property type="entry name" value="FN3_dom"/>
</dbReference>
<dbReference type="PANTHER" id="PTHR14131:SF5">
    <property type="entry name" value="ANOSMIN-1"/>
    <property type="match status" value="1"/>
</dbReference>
<accession>A0A068W9X9</accession>
<dbReference type="Gene3D" id="2.60.40.10">
    <property type="entry name" value="Immunoglobulins"/>
    <property type="match status" value="2"/>
</dbReference>
<dbReference type="PROSITE" id="PS50853">
    <property type="entry name" value="FN3"/>
    <property type="match status" value="2"/>
</dbReference>
<dbReference type="InterPro" id="IPR013783">
    <property type="entry name" value="Ig-like_fold"/>
</dbReference>
<proteinExistence type="predicted"/>
<protein>
    <submittedName>
        <fullName evidence="5 7">Anosmin 1</fullName>
    </submittedName>
</protein>
<dbReference type="Pfam" id="PF00041">
    <property type="entry name" value="fn3"/>
    <property type="match status" value="1"/>
</dbReference>
<dbReference type="PANTHER" id="PTHR14131">
    <property type="entry name" value="ANOSMIN"/>
    <property type="match status" value="1"/>
</dbReference>
<reference evidence="7" key="3">
    <citation type="submission" date="2020-10" db="UniProtKB">
        <authorList>
            <consortium name="WormBaseParasite"/>
        </authorList>
    </citation>
    <scope>IDENTIFICATION</scope>
</reference>
<feature type="domain" description="Fibronectin type-III" evidence="3">
    <location>
        <begin position="296"/>
        <end position="409"/>
    </location>
</feature>
<dbReference type="InterPro" id="IPR036116">
    <property type="entry name" value="FN3_sf"/>
</dbReference>
<feature type="domain" description="WAP" evidence="4">
    <location>
        <begin position="120"/>
        <end position="179"/>
    </location>
</feature>
<evidence type="ECO:0000256" key="2">
    <source>
        <dbReference type="SAM" id="SignalP"/>
    </source>
</evidence>
<dbReference type="WBParaSite" id="EgrG_000888900">
    <property type="protein sequence ID" value="EgrG_000888900"/>
    <property type="gene ID" value="EgrG_000888900"/>
</dbReference>
<dbReference type="InterPro" id="IPR042447">
    <property type="entry name" value="Anosmin-1"/>
</dbReference>
<keyword evidence="2" id="KW-0732">Signal</keyword>
<evidence type="ECO:0000313" key="5">
    <source>
        <dbReference type="EMBL" id="CDS16466.1"/>
    </source>
</evidence>
<reference evidence="5" key="2">
    <citation type="submission" date="2014-06" db="EMBL/GenBank/DDBJ databases">
        <authorList>
            <person name="Aslett M."/>
        </authorList>
    </citation>
    <scope>NUCLEOTIDE SEQUENCE</scope>
</reference>
<feature type="chain" id="PRO_5036289530" evidence="2">
    <location>
        <begin position="30"/>
        <end position="849"/>
    </location>
</feature>
<feature type="signal peptide" evidence="2">
    <location>
        <begin position="1"/>
        <end position="29"/>
    </location>
</feature>
<dbReference type="GO" id="GO:0030414">
    <property type="term" value="F:peptidase inhibitor activity"/>
    <property type="evidence" value="ECO:0007669"/>
    <property type="project" value="InterPro"/>
</dbReference>
<evidence type="ECO:0000313" key="6">
    <source>
        <dbReference type="Proteomes" id="UP000492820"/>
    </source>
</evidence>
<dbReference type="SMART" id="SM00060">
    <property type="entry name" value="FN3"/>
    <property type="match status" value="3"/>
</dbReference>
<feature type="region of interest" description="Disordered" evidence="1">
    <location>
        <begin position="279"/>
        <end position="298"/>
    </location>
</feature>
<dbReference type="AlphaFoldDB" id="A0A068W9X9"/>
<dbReference type="InterPro" id="IPR008197">
    <property type="entry name" value="WAP_dom"/>
</dbReference>
<dbReference type="Proteomes" id="UP000492820">
    <property type="component" value="Unassembled WGS sequence"/>
</dbReference>
<feature type="compositionally biased region" description="Pro residues" evidence="1">
    <location>
        <begin position="288"/>
        <end position="297"/>
    </location>
</feature>
<dbReference type="EMBL" id="LK028576">
    <property type="protein sequence ID" value="CDS16466.1"/>
    <property type="molecule type" value="Genomic_DNA"/>
</dbReference>
<dbReference type="SUPFAM" id="SSF49265">
    <property type="entry name" value="Fibronectin type III"/>
    <property type="match status" value="2"/>
</dbReference>